<organism evidence="1">
    <name type="scientific">Tanacetum cinerariifolium</name>
    <name type="common">Dalmatian daisy</name>
    <name type="synonym">Chrysanthemum cinerariifolium</name>
    <dbReference type="NCBI Taxonomy" id="118510"/>
    <lineage>
        <taxon>Eukaryota</taxon>
        <taxon>Viridiplantae</taxon>
        <taxon>Streptophyta</taxon>
        <taxon>Embryophyta</taxon>
        <taxon>Tracheophyta</taxon>
        <taxon>Spermatophyta</taxon>
        <taxon>Magnoliopsida</taxon>
        <taxon>eudicotyledons</taxon>
        <taxon>Gunneridae</taxon>
        <taxon>Pentapetalae</taxon>
        <taxon>asterids</taxon>
        <taxon>campanulids</taxon>
        <taxon>Asterales</taxon>
        <taxon>Asteraceae</taxon>
        <taxon>Asteroideae</taxon>
        <taxon>Anthemideae</taxon>
        <taxon>Anthemidinae</taxon>
        <taxon>Tanacetum</taxon>
    </lineage>
</organism>
<evidence type="ECO:0000313" key="1">
    <source>
        <dbReference type="EMBL" id="GFD40571.1"/>
    </source>
</evidence>
<protein>
    <submittedName>
        <fullName evidence="1">Uncharacterized protein</fullName>
    </submittedName>
</protein>
<reference evidence="1" key="1">
    <citation type="journal article" date="2019" name="Sci. Rep.">
        <title>Draft genome of Tanacetum cinerariifolium, the natural source of mosquito coil.</title>
        <authorList>
            <person name="Yamashiro T."/>
            <person name="Shiraishi A."/>
            <person name="Satake H."/>
            <person name="Nakayama K."/>
        </authorList>
    </citation>
    <scope>NUCLEOTIDE SEQUENCE</scope>
</reference>
<dbReference type="EMBL" id="BKCJ011535932">
    <property type="protein sequence ID" value="GFD40571.1"/>
    <property type="molecule type" value="Genomic_DNA"/>
</dbReference>
<accession>A0A699W6V4</accession>
<dbReference type="AlphaFoldDB" id="A0A699W6V4"/>
<name>A0A699W6V4_TANCI</name>
<sequence length="107" mass="12545">GSIKYLFKYINKGPDRVSAELYEPAKTRLFGFEVQYRTSIVERLSFHLPGEQQVLYDENSDLETVLHKPSVGHSMFEGWMKMNELYPTARELTYAEFPTKYSRNSIK</sequence>
<comment type="caution">
    <text evidence="1">The sequence shown here is derived from an EMBL/GenBank/DDBJ whole genome shotgun (WGS) entry which is preliminary data.</text>
</comment>
<feature type="non-terminal residue" evidence="1">
    <location>
        <position position="1"/>
    </location>
</feature>
<proteinExistence type="predicted"/>
<gene>
    <name evidence="1" type="ORF">Tci_912540</name>
</gene>